<protein>
    <submittedName>
        <fullName evidence="1">Uncharacterized protein</fullName>
    </submittedName>
</protein>
<proteinExistence type="predicted"/>
<organism evidence="1 2">
    <name type="scientific">Stylophora pistillata</name>
    <name type="common">Smooth cauliflower coral</name>
    <dbReference type="NCBI Taxonomy" id="50429"/>
    <lineage>
        <taxon>Eukaryota</taxon>
        <taxon>Metazoa</taxon>
        <taxon>Cnidaria</taxon>
        <taxon>Anthozoa</taxon>
        <taxon>Hexacorallia</taxon>
        <taxon>Scleractinia</taxon>
        <taxon>Astrocoeniina</taxon>
        <taxon>Pocilloporidae</taxon>
        <taxon>Stylophora</taxon>
    </lineage>
</organism>
<dbReference type="Proteomes" id="UP000225706">
    <property type="component" value="Unassembled WGS sequence"/>
</dbReference>
<reference evidence="2" key="1">
    <citation type="journal article" date="2017" name="bioRxiv">
        <title>Comparative analysis of the genomes of Stylophora pistillata and Acropora digitifera provides evidence for extensive differences between species of corals.</title>
        <authorList>
            <person name="Voolstra C.R."/>
            <person name="Li Y."/>
            <person name="Liew Y.J."/>
            <person name="Baumgarten S."/>
            <person name="Zoccola D."/>
            <person name="Flot J.-F."/>
            <person name="Tambutte S."/>
            <person name="Allemand D."/>
            <person name="Aranda M."/>
        </authorList>
    </citation>
    <scope>NUCLEOTIDE SEQUENCE [LARGE SCALE GENOMIC DNA]</scope>
</reference>
<accession>A0A2B4S560</accession>
<name>A0A2B4S560_STYPI</name>
<sequence length="172" mass="19814">MSLDQCVNHYEDCQQLFLSIGRCCTAEALLEFFVMVDQNCQPTSNRLPHYMLEVGNNQQVYNHALRARQIHRMLSEKEMVQGLQLCMRFWYNIFKSFPGFNSSAIEMLISVVLCEIEVFLTDAEAHNRGLASTANWTGGPGRNIVVDLLLQNRNKDLRKQFKLKGTNKTIDH</sequence>
<evidence type="ECO:0000313" key="2">
    <source>
        <dbReference type="Proteomes" id="UP000225706"/>
    </source>
</evidence>
<evidence type="ECO:0000313" key="1">
    <source>
        <dbReference type="EMBL" id="PFX23737.1"/>
    </source>
</evidence>
<dbReference type="AlphaFoldDB" id="A0A2B4S560"/>
<comment type="caution">
    <text evidence="1">The sequence shown here is derived from an EMBL/GenBank/DDBJ whole genome shotgun (WGS) entry which is preliminary data.</text>
</comment>
<keyword evidence="2" id="KW-1185">Reference proteome</keyword>
<gene>
    <name evidence="1" type="ORF">AWC38_SpisGene11717</name>
</gene>
<dbReference type="EMBL" id="LSMT01000198">
    <property type="protein sequence ID" value="PFX23737.1"/>
    <property type="molecule type" value="Genomic_DNA"/>
</dbReference>